<keyword evidence="2" id="KW-1185">Reference proteome</keyword>
<dbReference type="InParanoid" id="A0A0C3BHW2"/>
<organism evidence="1 2">
    <name type="scientific">Piloderma croceum (strain F 1598)</name>
    <dbReference type="NCBI Taxonomy" id="765440"/>
    <lineage>
        <taxon>Eukaryota</taxon>
        <taxon>Fungi</taxon>
        <taxon>Dikarya</taxon>
        <taxon>Basidiomycota</taxon>
        <taxon>Agaricomycotina</taxon>
        <taxon>Agaricomycetes</taxon>
        <taxon>Agaricomycetidae</taxon>
        <taxon>Atheliales</taxon>
        <taxon>Atheliaceae</taxon>
        <taxon>Piloderma</taxon>
    </lineage>
</organism>
<dbReference type="Proteomes" id="UP000054166">
    <property type="component" value="Unassembled WGS sequence"/>
</dbReference>
<reference evidence="1 2" key="1">
    <citation type="submission" date="2014-04" db="EMBL/GenBank/DDBJ databases">
        <authorList>
            <consortium name="DOE Joint Genome Institute"/>
            <person name="Kuo A."/>
            <person name="Tarkka M."/>
            <person name="Buscot F."/>
            <person name="Kohler A."/>
            <person name="Nagy L.G."/>
            <person name="Floudas D."/>
            <person name="Copeland A."/>
            <person name="Barry K.W."/>
            <person name="Cichocki N."/>
            <person name="Veneault-Fourrey C."/>
            <person name="LaButti K."/>
            <person name="Lindquist E.A."/>
            <person name="Lipzen A."/>
            <person name="Lundell T."/>
            <person name="Morin E."/>
            <person name="Murat C."/>
            <person name="Sun H."/>
            <person name="Tunlid A."/>
            <person name="Henrissat B."/>
            <person name="Grigoriev I.V."/>
            <person name="Hibbett D.S."/>
            <person name="Martin F."/>
            <person name="Nordberg H.P."/>
            <person name="Cantor M.N."/>
            <person name="Hua S.X."/>
        </authorList>
    </citation>
    <scope>NUCLEOTIDE SEQUENCE [LARGE SCALE GENOMIC DNA]</scope>
    <source>
        <strain evidence="1 2">F 1598</strain>
    </source>
</reference>
<dbReference type="EMBL" id="KN833029">
    <property type="protein sequence ID" value="KIM76962.1"/>
    <property type="molecule type" value="Genomic_DNA"/>
</dbReference>
<evidence type="ECO:0000313" key="1">
    <source>
        <dbReference type="EMBL" id="KIM76962.1"/>
    </source>
</evidence>
<gene>
    <name evidence="1" type="ORF">PILCRDRAFT_629106</name>
</gene>
<sequence length="69" mass="8102">MSQVILTTILYHFDHKLSHASWPEQKPLFKSLGNLSAILACKFSEFMNLWLKWYSILKLQPKVTIESCF</sequence>
<name>A0A0C3BHW2_PILCF</name>
<protein>
    <submittedName>
        <fullName evidence="1">Uncharacterized protein</fullName>
    </submittedName>
</protein>
<dbReference type="AlphaFoldDB" id="A0A0C3BHW2"/>
<proteinExistence type="predicted"/>
<evidence type="ECO:0000313" key="2">
    <source>
        <dbReference type="Proteomes" id="UP000054166"/>
    </source>
</evidence>
<dbReference type="HOGENOM" id="CLU_2776822_0_0_1"/>
<accession>A0A0C3BHW2</accession>
<reference evidence="2" key="2">
    <citation type="submission" date="2015-01" db="EMBL/GenBank/DDBJ databases">
        <title>Evolutionary Origins and Diversification of the Mycorrhizal Mutualists.</title>
        <authorList>
            <consortium name="DOE Joint Genome Institute"/>
            <consortium name="Mycorrhizal Genomics Consortium"/>
            <person name="Kohler A."/>
            <person name="Kuo A."/>
            <person name="Nagy L.G."/>
            <person name="Floudas D."/>
            <person name="Copeland A."/>
            <person name="Barry K.W."/>
            <person name="Cichocki N."/>
            <person name="Veneault-Fourrey C."/>
            <person name="LaButti K."/>
            <person name="Lindquist E.A."/>
            <person name="Lipzen A."/>
            <person name="Lundell T."/>
            <person name="Morin E."/>
            <person name="Murat C."/>
            <person name="Riley R."/>
            <person name="Ohm R."/>
            <person name="Sun H."/>
            <person name="Tunlid A."/>
            <person name="Henrissat B."/>
            <person name="Grigoriev I.V."/>
            <person name="Hibbett D.S."/>
            <person name="Martin F."/>
        </authorList>
    </citation>
    <scope>NUCLEOTIDE SEQUENCE [LARGE SCALE GENOMIC DNA]</scope>
    <source>
        <strain evidence="2">F 1598</strain>
    </source>
</reference>